<sequence length="140" mass="15241">MEGPSKLFSKAVHLSWMKGYAADHRGETGDFCHASDLKLSNGLPSLDAYTVPTVVPDLNSNPSLPPIPSEDQFTGVSSPATRPRLSHRKPHVGDWGTFLCKFSQLDSSRTALSLAATQQAEPMLAYTQSIQYLGSYQSDQ</sequence>
<proteinExistence type="predicted"/>
<dbReference type="Proteomes" id="UP000824120">
    <property type="component" value="Chromosome 10"/>
</dbReference>
<name>A0A9J5X433_SOLCO</name>
<protein>
    <submittedName>
        <fullName evidence="2">Uncharacterized protein</fullName>
    </submittedName>
</protein>
<feature type="compositionally biased region" description="Polar residues" evidence="1">
    <location>
        <begin position="71"/>
        <end position="80"/>
    </location>
</feature>
<evidence type="ECO:0000313" key="3">
    <source>
        <dbReference type="Proteomes" id="UP000824120"/>
    </source>
</evidence>
<comment type="caution">
    <text evidence="2">The sequence shown here is derived from an EMBL/GenBank/DDBJ whole genome shotgun (WGS) entry which is preliminary data.</text>
</comment>
<dbReference type="AlphaFoldDB" id="A0A9J5X433"/>
<reference evidence="2 3" key="1">
    <citation type="submission" date="2020-09" db="EMBL/GenBank/DDBJ databases">
        <title>De no assembly of potato wild relative species, Solanum commersonii.</title>
        <authorList>
            <person name="Cho K."/>
        </authorList>
    </citation>
    <scope>NUCLEOTIDE SEQUENCE [LARGE SCALE GENOMIC DNA]</scope>
    <source>
        <strain evidence="2">LZ3.2</strain>
        <tissue evidence="2">Leaf</tissue>
    </source>
</reference>
<evidence type="ECO:0000256" key="1">
    <source>
        <dbReference type="SAM" id="MobiDB-lite"/>
    </source>
</evidence>
<dbReference type="EMBL" id="JACXVP010000010">
    <property type="protein sequence ID" value="KAG5581808.1"/>
    <property type="molecule type" value="Genomic_DNA"/>
</dbReference>
<feature type="region of interest" description="Disordered" evidence="1">
    <location>
        <begin position="60"/>
        <end position="88"/>
    </location>
</feature>
<organism evidence="2 3">
    <name type="scientific">Solanum commersonii</name>
    <name type="common">Commerson's wild potato</name>
    <name type="synonym">Commerson's nightshade</name>
    <dbReference type="NCBI Taxonomy" id="4109"/>
    <lineage>
        <taxon>Eukaryota</taxon>
        <taxon>Viridiplantae</taxon>
        <taxon>Streptophyta</taxon>
        <taxon>Embryophyta</taxon>
        <taxon>Tracheophyta</taxon>
        <taxon>Spermatophyta</taxon>
        <taxon>Magnoliopsida</taxon>
        <taxon>eudicotyledons</taxon>
        <taxon>Gunneridae</taxon>
        <taxon>Pentapetalae</taxon>
        <taxon>asterids</taxon>
        <taxon>lamiids</taxon>
        <taxon>Solanales</taxon>
        <taxon>Solanaceae</taxon>
        <taxon>Solanoideae</taxon>
        <taxon>Solaneae</taxon>
        <taxon>Solanum</taxon>
    </lineage>
</organism>
<gene>
    <name evidence="2" type="ORF">H5410_052435</name>
</gene>
<accession>A0A9J5X433</accession>
<keyword evidence="3" id="KW-1185">Reference proteome</keyword>
<evidence type="ECO:0000313" key="2">
    <source>
        <dbReference type="EMBL" id="KAG5581808.1"/>
    </source>
</evidence>